<evidence type="ECO:0000256" key="1">
    <source>
        <dbReference type="ARBA" id="ARBA00005537"/>
    </source>
</evidence>
<comment type="similarity">
    <text evidence="1">Belongs to the SIKE family.</text>
</comment>
<organism evidence="5 6">
    <name type="scientific">Gnathostoma spinigerum</name>
    <dbReference type="NCBI Taxonomy" id="75299"/>
    <lineage>
        <taxon>Eukaryota</taxon>
        <taxon>Metazoa</taxon>
        <taxon>Ecdysozoa</taxon>
        <taxon>Nematoda</taxon>
        <taxon>Chromadorea</taxon>
        <taxon>Rhabditida</taxon>
        <taxon>Spirurina</taxon>
        <taxon>Gnathostomatomorpha</taxon>
        <taxon>Gnathostomatoidea</taxon>
        <taxon>Gnathostomatidae</taxon>
        <taxon>Gnathostoma</taxon>
    </lineage>
</organism>
<dbReference type="InterPro" id="IPR008555">
    <property type="entry name" value="SIKE"/>
</dbReference>
<feature type="coiled-coil region" evidence="3">
    <location>
        <begin position="73"/>
        <end position="107"/>
    </location>
</feature>
<proteinExistence type="inferred from homology"/>
<dbReference type="PANTHER" id="PTHR12186:SF2">
    <property type="entry name" value="FGFR1 ONCOGENE PARTNER 2 HOMOLOG"/>
    <property type="match status" value="1"/>
</dbReference>
<keyword evidence="2 3" id="KW-0175">Coiled coil</keyword>
<reference evidence="5 6" key="1">
    <citation type="submission" date="2024-08" db="EMBL/GenBank/DDBJ databases">
        <title>Gnathostoma spinigerum genome.</title>
        <authorList>
            <person name="Gonzalez-Bertolin B."/>
            <person name="Monzon S."/>
            <person name="Zaballos A."/>
            <person name="Jimenez P."/>
            <person name="Dekumyoy P."/>
            <person name="Varona S."/>
            <person name="Cuesta I."/>
            <person name="Sumanam S."/>
            <person name="Adisakwattana P."/>
            <person name="Gasser R.B."/>
            <person name="Hernandez-Gonzalez A."/>
            <person name="Young N.D."/>
            <person name="Perteguer M.J."/>
        </authorList>
    </citation>
    <scope>NUCLEOTIDE SEQUENCE [LARGE SCALE GENOMIC DNA]</scope>
    <source>
        <strain evidence="5">AL3</strain>
        <tissue evidence="5">Liver</tissue>
    </source>
</reference>
<comment type="caution">
    <text evidence="5">The sequence shown here is derived from an EMBL/GenBank/DDBJ whole genome shotgun (WGS) entry which is preliminary data.</text>
</comment>
<protein>
    <submittedName>
        <fullName evidence="5">Uncharacterized protein</fullName>
    </submittedName>
</protein>
<keyword evidence="6" id="KW-1185">Reference proteome</keyword>
<feature type="region of interest" description="Disordered" evidence="4">
    <location>
        <begin position="193"/>
        <end position="219"/>
    </location>
</feature>
<dbReference type="Pfam" id="PF05769">
    <property type="entry name" value="SIKE"/>
    <property type="match status" value="1"/>
</dbReference>
<evidence type="ECO:0000256" key="4">
    <source>
        <dbReference type="SAM" id="MobiDB-lite"/>
    </source>
</evidence>
<feature type="compositionally biased region" description="Acidic residues" evidence="4">
    <location>
        <begin position="210"/>
        <end position="219"/>
    </location>
</feature>
<dbReference type="PANTHER" id="PTHR12186">
    <property type="entry name" value="SIKE FAMILY MEMBER"/>
    <property type="match status" value="1"/>
</dbReference>
<evidence type="ECO:0000313" key="6">
    <source>
        <dbReference type="Proteomes" id="UP001608902"/>
    </source>
</evidence>
<evidence type="ECO:0000313" key="5">
    <source>
        <dbReference type="EMBL" id="MFH4974210.1"/>
    </source>
</evidence>
<dbReference type="Proteomes" id="UP001608902">
    <property type="component" value="Unassembled WGS sequence"/>
</dbReference>
<dbReference type="EMBL" id="JBGFUD010000296">
    <property type="protein sequence ID" value="MFH4974210.1"/>
    <property type="molecule type" value="Genomic_DNA"/>
</dbReference>
<evidence type="ECO:0000256" key="2">
    <source>
        <dbReference type="ARBA" id="ARBA00023054"/>
    </source>
</evidence>
<accession>A0ABD6E316</accession>
<sequence>MGDRSYRSMSTEQLHVVRLLKDVKDLTESLSHQDAQISDALRRADRLTERIKLIKKYQDLVKKLNSYWSRDRRHALVAGLQDENRRIRRLQEENASLQEELTASYDTLKSVVERHRSVVSRIEDLDKEDTERELHQKPLKDRDRSEKTGAILRLLDAFFLAQERSNAVDDLLIDRLRKENSILRELLNDPCTDTSTCNGDLEDGERTPADDDSNCDDQTTDITQISFSSM</sequence>
<gene>
    <name evidence="5" type="ORF">AB6A40_000919</name>
</gene>
<name>A0ABD6E316_9BILA</name>
<evidence type="ECO:0000256" key="3">
    <source>
        <dbReference type="SAM" id="Coils"/>
    </source>
</evidence>
<dbReference type="AlphaFoldDB" id="A0ABD6E316"/>